<reference evidence="7" key="1">
    <citation type="journal article" date="2014" name="Front. Microbiol.">
        <title>High frequency of phylogenetically diverse reductive dehalogenase-homologous genes in deep subseafloor sedimentary metagenomes.</title>
        <authorList>
            <person name="Kawai M."/>
            <person name="Futagami T."/>
            <person name="Toyoda A."/>
            <person name="Takaki Y."/>
            <person name="Nishi S."/>
            <person name="Hori S."/>
            <person name="Arai W."/>
            <person name="Tsubouchi T."/>
            <person name="Morono Y."/>
            <person name="Uchiyama I."/>
            <person name="Ito T."/>
            <person name="Fujiyama A."/>
            <person name="Inagaki F."/>
            <person name="Takami H."/>
        </authorList>
    </citation>
    <scope>NUCLEOTIDE SEQUENCE</scope>
    <source>
        <strain evidence="7">Expedition CK06-06</strain>
    </source>
</reference>
<name>X0SZV7_9ZZZZ</name>
<evidence type="ECO:0000313" key="7">
    <source>
        <dbReference type="EMBL" id="GAF69350.1"/>
    </source>
</evidence>
<dbReference type="SUPFAM" id="SSF161111">
    <property type="entry name" value="Cation efflux protein transmembrane domain-like"/>
    <property type="match status" value="1"/>
</dbReference>
<dbReference type="EMBL" id="BARS01006490">
    <property type="protein sequence ID" value="GAF69350.1"/>
    <property type="molecule type" value="Genomic_DNA"/>
</dbReference>
<feature type="transmembrane region" description="Helical" evidence="5">
    <location>
        <begin position="41"/>
        <end position="58"/>
    </location>
</feature>
<evidence type="ECO:0000256" key="5">
    <source>
        <dbReference type="SAM" id="Phobius"/>
    </source>
</evidence>
<keyword evidence="4 5" id="KW-0472">Membrane</keyword>
<accession>X0SZV7</accession>
<dbReference type="GO" id="GO:0016020">
    <property type="term" value="C:membrane"/>
    <property type="evidence" value="ECO:0007669"/>
    <property type="project" value="UniProtKB-SubCell"/>
</dbReference>
<organism evidence="7">
    <name type="scientific">marine sediment metagenome</name>
    <dbReference type="NCBI Taxonomy" id="412755"/>
    <lineage>
        <taxon>unclassified sequences</taxon>
        <taxon>metagenomes</taxon>
        <taxon>ecological metagenomes</taxon>
    </lineage>
</organism>
<gene>
    <name evidence="7" type="ORF">S01H1_12626</name>
</gene>
<comment type="subcellular location">
    <subcellularLocation>
        <location evidence="1">Membrane</location>
        <topology evidence="1">Multi-pass membrane protein</topology>
    </subcellularLocation>
</comment>
<comment type="caution">
    <text evidence="7">The sequence shown here is derived from an EMBL/GenBank/DDBJ whole genome shotgun (WGS) entry which is preliminary data.</text>
</comment>
<protein>
    <recommendedName>
        <fullName evidence="6">Cation efflux protein transmembrane domain-containing protein</fullName>
    </recommendedName>
</protein>
<dbReference type="GO" id="GO:0008324">
    <property type="term" value="F:monoatomic cation transmembrane transporter activity"/>
    <property type="evidence" value="ECO:0007669"/>
    <property type="project" value="InterPro"/>
</dbReference>
<keyword evidence="2 5" id="KW-0812">Transmembrane</keyword>
<evidence type="ECO:0000256" key="4">
    <source>
        <dbReference type="ARBA" id="ARBA00023136"/>
    </source>
</evidence>
<sequence length="75" mass="8418">MDIKIKYGIMAFVIILIQSGLKLIGVIITGSLSFLSETVDTLTDIFFVSLTIYSLYISKKPPDFEHMYGHSKIDS</sequence>
<dbReference type="AlphaFoldDB" id="X0SZV7"/>
<feature type="non-terminal residue" evidence="7">
    <location>
        <position position="75"/>
    </location>
</feature>
<evidence type="ECO:0000256" key="3">
    <source>
        <dbReference type="ARBA" id="ARBA00022989"/>
    </source>
</evidence>
<feature type="transmembrane region" description="Helical" evidence="5">
    <location>
        <begin position="7"/>
        <end position="35"/>
    </location>
</feature>
<evidence type="ECO:0000259" key="6">
    <source>
        <dbReference type="Pfam" id="PF01545"/>
    </source>
</evidence>
<dbReference type="Gene3D" id="1.20.1510.10">
    <property type="entry name" value="Cation efflux protein transmembrane domain"/>
    <property type="match status" value="1"/>
</dbReference>
<evidence type="ECO:0000256" key="1">
    <source>
        <dbReference type="ARBA" id="ARBA00004141"/>
    </source>
</evidence>
<proteinExistence type="predicted"/>
<feature type="domain" description="Cation efflux protein transmembrane" evidence="6">
    <location>
        <begin position="9"/>
        <end position="73"/>
    </location>
</feature>
<keyword evidence="3 5" id="KW-1133">Transmembrane helix</keyword>
<dbReference type="InterPro" id="IPR027469">
    <property type="entry name" value="Cation_efflux_TMD_sf"/>
</dbReference>
<dbReference type="Pfam" id="PF01545">
    <property type="entry name" value="Cation_efflux"/>
    <property type="match status" value="1"/>
</dbReference>
<dbReference type="InterPro" id="IPR058533">
    <property type="entry name" value="Cation_efflux_TM"/>
</dbReference>
<evidence type="ECO:0000256" key="2">
    <source>
        <dbReference type="ARBA" id="ARBA00022692"/>
    </source>
</evidence>